<organism evidence="1 2">
    <name type="scientific">Nonomuraea roseola</name>
    <dbReference type="NCBI Taxonomy" id="46179"/>
    <lineage>
        <taxon>Bacteria</taxon>
        <taxon>Bacillati</taxon>
        <taxon>Actinomycetota</taxon>
        <taxon>Actinomycetes</taxon>
        <taxon>Streptosporangiales</taxon>
        <taxon>Streptosporangiaceae</taxon>
        <taxon>Nonomuraea</taxon>
    </lineage>
</organism>
<evidence type="ECO:0000313" key="2">
    <source>
        <dbReference type="Proteomes" id="UP001589646"/>
    </source>
</evidence>
<accession>A0ABV5QEQ1</accession>
<protein>
    <submittedName>
        <fullName evidence="1">Uncharacterized protein</fullName>
    </submittedName>
</protein>
<reference evidence="1 2" key="1">
    <citation type="submission" date="2024-09" db="EMBL/GenBank/DDBJ databases">
        <authorList>
            <person name="Sun Q."/>
            <person name="Mori K."/>
        </authorList>
    </citation>
    <scope>NUCLEOTIDE SEQUENCE [LARGE SCALE GENOMIC DNA]</scope>
    <source>
        <strain evidence="1 2">JCM 3323</strain>
    </source>
</reference>
<dbReference type="EMBL" id="JBHMCE010000019">
    <property type="protein sequence ID" value="MFB9533594.1"/>
    <property type="molecule type" value="Genomic_DNA"/>
</dbReference>
<keyword evidence="2" id="KW-1185">Reference proteome</keyword>
<comment type="caution">
    <text evidence="1">The sequence shown here is derived from an EMBL/GenBank/DDBJ whole genome shotgun (WGS) entry which is preliminary data.</text>
</comment>
<evidence type="ECO:0000313" key="1">
    <source>
        <dbReference type="EMBL" id="MFB9533594.1"/>
    </source>
</evidence>
<name>A0ABV5QEQ1_9ACTN</name>
<dbReference type="Proteomes" id="UP001589646">
    <property type="component" value="Unassembled WGS sequence"/>
</dbReference>
<sequence>MREREGVTLPPEQAVLAVLADPSPSADALVALVALVPRGREVWDL</sequence>
<proteinExistence type="predicted"/>
<gene>
    <name evidence="1" type="ORF">ACFFRN_43975</name>
</gene>